<sequence>VKNQTGISHSPTGQLIVERAHSTLKRVLNQQRGGTETMSPVERLYKALFTTNFLNNSMTEPKPPVLRHFSNTTRAKLEENPPVLIKDPETHKIEGP</sequence>
<keyword evidence="10" id="KW-1185">Reference proteome</keyword>
<evidence type="ECO:0000256" key="3">
    <source>
        <dbReference type="ARBA" id="ARBA00022722"/>
    </source>
</evidence>
<dbReference type="Gene3D" id="3.30.420.10">
    <property type="entry name" value="Ribonuclease H-like superfamily/Ribonuclease H"/>
    <property type="match status" value="1"/>
</dbReference>
<feature type="non-terminal residue" evidence="9">
    <location>
        <position position="1"/>
    </location>
</feature>
<dbReference type="GO" id="GO:0003964">
    <property type="term" value="F:RNA-directed DNA polymerase activity"/>
    <property type="evidence" value="ECO:0007669"/>
    <property type="project" value="UniProtKB-KW"/>
</dbReference>
<dbReference type="SUPFAM" id="SSF53098">
    <property type="entry name" value="Ribonuclease H-like"/>
    <property type="match status" value="1"/>
</dbReference>
<evidence type="ECO:0000256" key="6">
    <source>
        <dbReference type="ARBA" id="ARBA00022833"/>
    </source>
</evidence>
<dbReference type="InterPro" id="IPR012337">
    <property type="entry name" value="RNaseH-like_sf"/>
</dbReference>
<keyword evidence="2" id="KW-0548">Nucleotidyltransferase</keyword>
<reference evidence="9 10" key="1">
    <citation type="submission" date="2019-09" db="EMBL/GenBank/DDBJ databases">
        <title>Bird 10,000 Genomes (B10K) Project - Family phase.</title>
        <authorList>
            <person name="Zhang G."/>
        </authorList>
    </citation>
    <scope>NUCLEOTIDE SEQUENCE [LARGE SCALE GENOMIC DNA]</scope>
    <source>
        <strain evidence="9">B10K-DU-002-71</strain>
        <tissue evidence="9">Muscle</tissue>
    </source>
</reference>
<keyword evidence="7" id="KW-0695">RNA-directed DNA polymerase</keyword>
<evidence type="ECO:0000256" key="7">
    <source>
        <dbReference type="ARBA" id="ARBA00022918"/>
    </source>
</evidence>
<evidence type="ECO:0000256" key="8">
    <source>
        <dbReference type="ARBA" id="ARBA00023268"/>
    </source>
</evidence>
<dbReference type="Proteomes" id="UP000583496">
    <property type="component" value="Unassembled WGS sequence"/>
</dbReference>
<keyword evidence="3" id="KW-0540">Nuclease</keyword>
<keyword evidence="8" id="KW-0511">Multifunctional enzyme</keyword>
<keyword evidence="6" id="KW-0862">Zinc</keyword>
<accession>A0A7L2TYQ8</accession>
<keyword evidence="4" id="KW-0255">Endonuclease</keyword>
<evidence type="ECO:0000313" key="9">
    <source>
        <dbReference type="EMBL" id="NXS38482.1"/>
    </source>
</evidence>
<dbReference type="InterPro" id="IPR036397">
    <property type="entry name" value="RNaseH_sf"/>
</dbReference>
<dbReference type="PANTHER" id="PTHR41694:SF4">
    <property type="entry name" value="ENDOGENOUS RETROVIRUS GROUP K MEMBER 10 POL PROTEIN-RELATED"/>
    <property type="match status" value="1"/>
</dbReference>
<comment type="caution">
    <text evidence="9">The sequence shown here is derived from an EMBL/GenBank/DDBJ whole genome shotgun (WGS) entry which is preliminary data.</text>
</comment>
<protein>
    <submittedName>
        <fullName evidence="9">IGEB protein</fullName>
    </submittedName>
</protein>
<evidence type="ECO:0000313" key="10">
    <source>
        <dbReference type="Proteomes" id="UP000583496"/>
    </source>
</evidence>
<gene>
    <name evidence="9" type="primary">Iap_1</name>
    <name evidence="9" type="ORF">POSRUF_R14998</name>
</gene>
<name>A0A7L2TYQ8_POMRU</name>
<dbReference type="PANTHER" id="PTHR41694">
    <property type="entry name" value="ENDOGENOUS RETROVIRUS GROUP K MEMBER POL PROTEIN"/>
    <property type="match status" value="1"/>
</dbReference>
<keyword evidence="1" id="KW-0808">Transferase</keyword>
<evidence type="ECO:0000256" key="4">
    <source>
        <dbReference type="ARBA" id="ARBA00022759"/>
    </source>
</evidence>
<evidence type="ECO:0000256" key="2">
    <source>
        <dbReference type="ARBA" id="ARBA00022695"/>
    </source>
</evidence>
<dbReference type="GO" id="GO:0004519">
    <property type="term" value="F:endonuclease activity"/>
    <property type="evidence" value="ECO:0007669"/>
    <property type="project" value="UniProtKB-KW"/>
</dbReference>
<keyword evidence="5" id="KW-0378">Hydrolase</keyword>
<dbReference type="GO" id="GO:0035613">
    <property type="term" value="F:RNA stem-loop binding"/>
    <property type="evidence" value="ECO:0007669"/>
    <property type="project" value="TreeGrafter"/>
</dbReference>
<proteinExistence type="predicted"/>
<dbReference type="GO" id="GO:0016787">
    <property type="term" value="F:hydrolase activity"/>
    <property type="evidence" value="ECO:0007669"/>
    <property type="project" value="UniProtKB-KW"/>
</dbReference>
<dbReference type="OrthoDB" id="9204471at2759"/>
<organism evidence="9 10">
    <name type="scientific">Pomatostomus ruficeps</name>
    <name type="common">Chestnut-crowned babbler</name>
    <dbReference type="NCBI Taxonomy" id="9176"/>
    <lineage>
        <taxon>Eukaryota</taxon>
        <taxon>Metazoa</taxon>
        <taxon>Chordata</taxon>
        <taxon>Craniata</taxon>
        <taxon>Vertebrata</taxon>
        <taxon>Euteleostomi</taxon>
        <taxon>Archelosauria</taxon>
        <taxon>Archosauria</taxon>
        <taxon>Dinosauria</taxon>
        <taxon>Saurischia</taxon>
        <taxon>Theropoda</taxon>
        <taxon>Coelurosauria</taxon>
        <taxon>Aves</taxon>
        <taxon>Neognathae</taxon>
        <taxon>Neoaves</taxon>
        <taxon>Telluraves</taxon>
        <taxon>Australaves</taxon>
        <taxon>Passeriformes</taxon>
        <taxon>Sylvioidea</taxon>
        <taxon>Timaliidae</taxon>
        <taxon>Pomatostomus</taxon>
    </lineage>
</organism>
<evidence type="ECO:0000256" key="1">
    <source>
        <dbReference type="ARBA" id="ARBA00022679"/>
    </source>
</evidence>
<evidence type="ECO:0000256" key="5">
    <source>
        <dbReference type="ARBA" id="ARBA00022801"/>
    </source>
</evidence>
<dbReference type="AlphaFoldDB" id="A0A7L2TYQ8"/>
<dbReference type="EMBL" id="VYZT01064690">
    <property type="protein sequence ID" value="NXS38482.1"/>
    <property type="molecule type" value="Genomic_DNA"/>
</dbReference>
<feature type="non-terminal residue" evidence="9">
    <location>
        <position position="96"/>
    </location>
</feature>